<evidence type="ECO:0000313" key="2">
    <source>
        <dbReference type="EMBL" id="PNX84776.1"/>
    </source>
</evidence>
<sequence>MMRKKVDYDAQMAVTLLPLAHDAQETEHDVQKLVVDLYKSCSCTRKKVTNFGTKIEDWSSIDVDSSKEQRVETLQNLLS</sequence>
<proteinExistence type="predicted"/>
<accession>A0A2K3M1V2</accession>
<gene>
    <name evidence="2" type="ORF">L195_g040839</name>
    <name evidence="1" type="ORF">L195_g052935</name>
</gene>
<dbReference type="EMBL" id="ASHM01087555">
    <property type="protein sequence ID" value="PNX62347.1"/>
    <property type="molecule type" value="Genomic_DNA"/>
</dbReference>
<evidence type="ECO:0000313" key="3">
    <source>
        <dbReference type="Proteomes" id="UP000236291"/>
    </source>
</evidence>
<evidence type="ECO:0000313" key="1">
    <source>
        <dbReference type="EMBL" id="PNX62347.1"/>
    </source>
</evidence>
<dbReference type="EMBL" id="ASHM01047183">
    <property type="protein sequence ID" value="PNX84776.1"/>
    <property type="molecule type" value="Genomic_DNA"/>
</dbReference>
<protein>
    <submittedName>
        <fullName evidence="2">Uncharacterized protein</fullName>
    </submittedName>
</protein>
<reference evidence="2 3" key="1">
    <citation type="journal article" date="2014" name="Am. J. Bot.">
        <title>Genome assembly and annotation for red clover (Trifolium pratense; Fabaceae).</title>
        <authorList>
            <person name="Istvanek J."/>
            <person name="Jaros M."/>
            <person name="Krenek A."/>
            <person name="Repkova J."/>
        </authorList>
    </citation>
    <scope>NUCLEOTIDE SEQUENCE [LARGE SCALE GENOMIC DNA]</scope>
    <source>
        <strain evidence="3">cv. Tatra</strain>
        <tissue evidence="2">Young leaves</tissue>
    </source>
</reference>
<name>A0A2K3M1V2_TRIPR</name>
<dbReference type="Proteomes" id="UP000236291">
    <property type="component" value="Unassembled WGS sequence"/>
</dbReference>
<reference evidence="2 3" key="2">
    <citation type="journal article" date="2017" name="Front. Plant Sci.">
        <title>Gene Classification and Mining of Molecular Markers Useful in Red Clover (Trifolium pratense) Breeding.</title>
        <authorList>
            <person name="Istvanek J."/>
            <person name="Dluhosova J."/>
            <person name="Dluhos P."/>
            <person name="Patkova L."/>
            <person name="Nedelnik J."/>
            <person name="Repkova J."/>
        </authorList>
    </citation>
    <scope>NUCLEOTIDE SEQUENCE [LARGE SCALE GENOMIC DNA]</scope>
    <source>
        <strain evidence="3">cv. Tatra</strain>
        <tissue evidence="2">Young leaves</tissue>
    </source>
</reference>
<organism evidence="2 3">
    <name type="scientific">Trifolium pratense</name>
    <name type="common">Red clover</name>
    <dbReference type="NCBI Taxonomy" id="57577"/>
    <lineage>
        <taxon>Eukaryota</taxon>
        <taxon>Viridiplantae</taxon>
        <taxon>Streptophyta</taxon>
        <taxon>Embryophyta</taxon>
        <taxon>Tracheophyta</taxon>
        <taxon>Spermatophyta</taxon>
        <taxon>Magnoliopsida</taxon>
        <taxon>eudicotyledons</taxon>
        <taxon>Gunneridae</taxon>
        <taxon>Pentapetalae</taxon>
        <taxon>rosids</taxon>
        <taxon>fabids</taxon>
        <taxon>Fabales</taxon>
        <taxon>Fabaceae</taxon>
        <taxon>Papilionoideae</taxon>
        <taxon>50 kb inversion clade</taxon>
        <taxon>NPAAA clade</taxon>
        <taxon>Hologalegina</taxon>
        <taxon>IRL clade</taxon>
        <taxon>Trifolieae</taxon>
        <taxon>Trifolium</taxon>
    </lineage>
</organism>
<dbReference type="AlphaFoldDB" id="A0A2K3M1V2"/>
<comment type="caution">
    <text evidence="2">The sequence shown here is derived from an EMBL/GenBank/DDBJ whole genome shotgun (WGS) entry which is preliminary data.</text>
</comment>